<organism evidence="1 2">
    <name type="scientific">Fusarium kuroshium</name>
    <dbReference type="NCBI Taxonomy" id="2010991"/>
    <lineage>
        <taxon>Eukaryota</taxon>
        <taxon>Fungi</taxon>
        <taxon>Dikarya</taxon>
        <taxon>Ascomycota</taxon>
        <taxon>Pezizomycotina</taxon>
        <taxon>Sordariomycetes</taxon>
        <taxon>Hypocreomycetidae</taxon>
        <taxon>Hypocreales</taxon>
        <taxon>Nectriaceae</taxon>
        <taxon>Fusarium</taxon>
        <taxon>Fusarium solani species complex</taxon>
    </lineage>
</organism>
<dbReference type="EMBL" id="NKUJ01000060">
    <property type="protein sequence ID" value="RMJ15667.1"/>
    <property type="molecule type" value="Genomic_DNA"/>
</dbReference>
<proteinExistence type="predicted"/>
<keyword evidence="2" id="KW-1185">Reference proteome</keyword>
<dbReference type="Proteomes" id="UP000277212">
    <property type="component" value="Unassembled WGS sequence"/>
</dbReference>
<gene>
    <name evidence="1" type="ORF">CDV36_004641</name>
</gene>
<accession>A0A3M2SDL5</accession>
<comment type="caution">
    <text evidence="1">The sequence shown here is derived from an EMBL/GenBank/DDBJ whole genome shotgun (WGS) entry which is preliminary data.</text>
</comment>
<sequence length="101" mass="11328">MTPFPIIDFSQRGRVSALPTHITAPYHTSRIRPFQSLLGHGPHCADTVVAIPIRVRRQAQAAALLIKSAPPPETLGFPPRLRNRWTQLQLQRNQNLSTSFP</sequence>
<evidence type="ECO:0000313" key="2">
    <source>
        <dbReference type="Proteomes" id="UP000277212"/>
    </source>
</evidence>
<name>A0A3M2SDL5_9HYPO</name>
<reference evidence="1 2" key="1">
    <citation type="submission" date="2017-06" db="EMBL/GenBank/DDBJ databases">
        <title>Comparative genomic analysis of Ambrosia Fusariam Clade fungi.</title>
        <authorList>
            <person name="Stajich J.E."/>
            <person name="Carrillo J."/>
            <person name="Kijimoto T."/>
            <person name="Eskalen A."/>
            <person name="O'Donnell K."/>
            <person name="Kasson M."/>
        </authorList>
    </citation>
    <scope>NUCLEOTIDE SEQUENCE [LARGE SCALE GENOMIC DNA]</scope>
    <source>
        <strain evidence="1">UCR3666</strain>
    </source>
</reference>
<evidence type="ECO:0000313" key="1">
    <source>
        <dbReference type="EMBL" id="RMJ15667.1"/>
    </source>
</evidence>
<protein>
    <submittedName>
        <fullName evidence="1">Uncharacterized protein</fullName>
    </submittedName>
</protein>
<dbReference type="AlphaFoldDB" id="A0A3M2SDL5"/>